<proteinExistence type="predicted"/>
<name>A0A286FFT0_9BACT</name>
<keyword evidence="2" id="KW-1185">Reference proteome</keyword>
<reference evidence="2" key="1">
    <citation type="submission" date="2017-09" db="EMBL/GenBank/DDBJ databases">
        <authorList>
            <person name="Varghese N."/>
            <person name="Submissions S."/>
        </authorList>
    </citation>
    <scope>NUCLEOTIDE SEQUENCE [LARGE SCALE GENOMIC DNA]</scope>
    <source>
        <strain evidence="2">DSM 29961</strain>
    </source>
</reference>
<protein>
    <submittedName>
        <fullName evidence="1">Uncharacterized protein</fullName>
    </submittedName>
</protein>
<dbReference type="RefSeq" id="WP_144035887.1">
    <property type="nucleotide sequence ID" value="NZ_OCNH01000001.1"/>
</dbReference>
<dbReference type="AlphaFoldDB" id="A0A286FFT0"/>
<evidence type="ECO:0000313" key="2">
    <source>
        <dbReference type="Proteomes" id="UP000219452"/>
    </source>
</evidence>
<evidence type="ECO:0000313" key="1">
    <source>
        <dbReference type="EMBL" id="SOD82062.1"/>
    </source>
</evidence>
<accession>A0A286FFT0</accession>
<dbReference type="EMBL" id="OCNH01000001">
    <property type="protein sequence ID" value="SOD82062.1"/>
    <property type="molecule type" value="Genomic_DNA"/>
</dbReference>
<organism evidence="1 2">
    <name type="scientific">Spirosoma fluviale</name>
    <dbReference type="NCBI Taxonomy" id="1597977"/>
    <lineage>
        <taxon>Bacteria</taxon>
        <taxon>Pseudomonadati</taxon>
        <taxon>Bacteroidota</taxon>
        <taxon>Cytophagia</taxon>
        <taxon>Cytophagales</taxon>
        <taxon>Cytophagaceae</taxon>
        <taxon>Spirosoma</taxon>
    </lineage>
</organism>
<sequence>MLVLDMSQRLQQSLLTHFLQSRGLRVETRETIRPADWPSTILLTDKLPRPAFMPAYGRQIWMLTQNAPVADSLPDCVKGLLSCDCDLTELETCVQQVLLRQSYFSPGLLSHSSRRINSMRAKVVSN</sequence>
<gene>
    <name evidence="1" type="ORF">SAMN06269250_2008</name>
</gene>
<dbReference type="Proteomes" id="UP000219452">
    <property type="component" value="Unassembled WGS sequence"/>
</dbReference>